<accession>A0A914RCJ4</accession>
<evidence type="ECO:0000256" key="1">
    <source>
        <dbReference type="SAM" id="MobiDB-lite"/>
    </source>
</evidence>
<dbReference type="WBParaSite" id="PDA_v2.g9352.t1">
    <property type="protein sequence ID" value="PDA_v2.g9352.t1"/>
    <property type="gene ID" value="PDA_v2.g9352"/>
</dbReference>
<dbReference type="AlphaFoldDB" id="A0A914RCJ4"/>
<organism evidence="3 4">
    <name type="scientific">Panagrolaimus davidi</name>
    <dbReference type="NCBI Taxonomy" id="227884"/>
    <lineage>
        <taxon>Eukaryota</taxon>
        <taxon>Metazoa</taxon>
        <taxon>Ecdysozoa</taxon>
        <taxon>Nematoda</taxon>
        <taxon>Chromadorea</taxon>
        <taxon>Rhabditida</taxon>
        <taxon>Tylenchina</taxon>
        <taxon>Panagrolaimomorpha</taxon>
        <taxon>Panagrolaimoidea</taxon>
        <taxon>Panagrolaimidae</taxon>
        <taxon>Panagrolaimus</taxon>
    </lineage>
</organism>
<protein>
    <submittedName>
        <fullName evidence="4">Uncharacterized protein</fullName>
    </submittedName>
</protein>
<keyword evidence="2" id="KW-1133">Transmembrane helix</keyword>
<reference evidence="4" key="1">
    <citation type="submission" date="2022-11" db="UniProtKB">
        <authorList>
            <consortium name="WormBaseParasite"/>
        </authorList>
    </citation>
    <scope>IDENTIFICATION</scope>
</reference>
<evidence type="ECO:0000313" key="4">
    <source>
        <dbReference type="WBParaSite" id="PDA_v2.g9352.t1"/>
    </source>
</evidence>
<dbReference type="Proteomes" id="UP000887578">
    <property type="component" value="Unplaced"/>
</dbReference>
<name>A0A914RCJ4_9BILA</name>
<evidence type="ECO:0000256" key="2">
    <source>
        <dbReference type="SAM" id="Phobius"/>
    </source>
</evidence>
<sequence length="137" mass="15654">MPCFAKYLTISTIVLIGLIIFIVIRRRRRCQKPKLAAPKPKAVENVVTAIEAPRPEQFKLIPQPPQKSNEKTQNCFFDTSIRRAKYAKRDHRIAHLIPVTIEFIVAQHQLNASQNDETNFPKSGPRDESGIAQFLHP</sequence>
<feature type="transmembrane region" description="Helical" evidence="2">
    <location>
        <begin position="6"/>
        <end position="24"/>
    </location>
</feature>
<keyword evidence="2" id="KW-0812">Transmembrane</keyword>
<proteinExistence type="predicted"/>
<feature type="region of interest" description="Disordered" evidence="1">
    <location>
        <begin position="114"/>
        <end position="137"/>
    </location>
</feature>
<keyword evidence="3" id="KW-1185">Reference proteome</keyword>
<evidence type="ECO:0000313" key="3">
    <source>
        <dbReference type="Proteomes" id="UP000887578"/>
    </source>
</evidence>
<keyword evidence="2" id="KW-0472">Membrane</keyword>